<keyword evidence="1" id="KW-0472">Membrane</keyword>
<proteinExistence type="predicted"/>
<dbReference type="InParanoid" id="A0A517SDP2"/>
<evidence type="ECO:0000313" key="3">
    <source>
        <dbReference type="Proteomes" id="UP000315700"/>
    </source>
</evidence>
<feature type="transmembrane region" description="Helical" evidence="1">
    <location>
        <begin position="70"/>
        <end position="88"/>
    </location>
</feature>
<keyword evidence="3" id="KW-1185">Reference proteome</keyword>
<accession>A0A517SDP2</accession>
<reference evidence="2 3" key="1">
    <citation type="submission" date="2019-02" db="EMBL/GenBank/DDBJ databases">
        <title>Deep-cultivation of Planctomycetes and their phenomic and genomic characterization uncovers novel biology.</title>
        <authorList>
            <person name="Wiegand S."/>
            <person name="Jogler M."/>
            <person name="Boedeker C."/>
            <person name="Pinto D."/>
            <person name="Vollmers J."/>
            <person name="Rivas-Marin E."/>
            <person name="Kohn T."/>
            <person name="Peeters S.H."/>
            <person name="Heuer A."/>
            <person name="Rast P."/>
            <person name="Oberbeckmann S."/>
            <person name="Bunk B."/>
            <person name="Jeske O."/>
            <person name="Meyerdierks A."/>
            <person name="Storesund J.E."/>
            <person name="Kallscheuer N."/>
            <person name="Luecker S."/>
            <person name="Lage O.M."/>
            <person name="Pohl T."/>
            <person name="Merkel B.J."/>
            <person name="Hornburger P."/>
            <person name="Mueller R.-W."/>
            <person name="Bruemmer F."/>
            <person name="Labrenz M."/>
            <person name="Spormann A.M."/>
            <person name="Op den Camp H."/>
            <person name="Overmann J."/>
            <person name="Amann R."/>
            <person name="Jetten M.S.M."/>
            <person name="Mascher T."/>
            <person name="Medema M.H."/>
            <person name="Devos D.P."/>
            <person name="Kaster A.-K."/>
            <person name="Ovreas L."/>
            <person name="Rohde M."/>
            <person name="Galperin M.Y."/>
            <person name="Jogler C."/>
        </authorList>
    </citation>
    <scope>NUCLEOTIDE SEQUENCE [LARGE SCALE GENOMIC DNA]</scope>
    <source>
        <strain evidence="2 3">Pan44</strain>
    </source>
</reference>
<name>A0A517SDP2_9PLAN</name>
<gene>
    <name evidence="2" type="ORF">Pan44_22720</name>
</gene>
<dbReference type="KEGG" id="ccos:Pan44_22720"/>
<evidence type="ECO:0000256" key="1">
    <source>
        <dbReference type="SAM" id="Phobius"/>
    </source>
</evidence>
<dbReference type="EMBL" id="CP036271">
    <property type="protein sequence ID" value="QDT54244.1"/>
    <property type="molecule type" value="Genomic_DNA"/>
</dbReference>
<protein>
    <submittedName>
        <fullName evidence="2">Uncharacterized protein</fullName>
    </submittedName>
</protein>
<dbReference type="AlphaFoldDB" id="A0A517SDP2"/>
<organism evidence="2 3">
    <name type="scientific">Caulifigura coniformis</name>
    <dbReference type="NCBI Taxonomy" id="2527983"/>
    <lineage>
        <taxon>Bacteria</taxon>
        <taxon>Pseudomonadati</taxon>
        <taxon>Planctomycetota</taxon>
        <taxon>Planctomycetia</taxon>
        <taxon>Planctomycetales</taxon>
        <taxon>Planctomycetaceae</taxon>
        <taxon>Caulifigura</taxon>
    </lineage>
</organism>
<evidence type="ECO:0000313" key="2">
    <source>
        <dbReference type="EMBL" id="QDT54244.1"/>
    </source>
</evidence>
<dbReference type="Proteomes" id="UP000315700">
    <property type="component" value="Chromosome"/>
</dbReference>
<keyword evidence="1" id="KW-0812">Transmembrane</keyword>
<keyword evidence="1" id="KW-1133">Transmembrane helix</keyword>
<dbReference type="RefSeq" id="WP_145030117.1">
    <property type="nucleotide sequence ID" value="NZ_CP036271.1"/>
</dbReference>
<sequence length="93" mass="9602">MKAACCCNSGTPEGRRARSRAAAPVSGLVCGAFWLLCPKCPACVAAYAALVGGITLSLPVAAMVLSGLRVSLITATLMIAAVFAWRCMRSLVR</sequence>
<feature type="transmembrane region" description="Helical" evidence="1">
    <location>
        <begin position="21"/>
        <end position="37"/>
    </location>
</feature>